<reference evidence="2" key="2">
    <citation type="submission" date="2021-09" db="EMBL/GenBank/DDBJ databases">
        <authorList>
            <person name="Gilroy R."/>
        </authorList>
    </citation>
    <scope>NUCLEOTIDE SEQUENCE</scope>
    <source>
        <strain evidence="2">CHK173-2119</strain>
    </source>
</reference>
<keyword evidence="1" id="KW-0812">Transmembrane</keyword>
<dbReference type="NCBIfam" id="NF033218">
    <property type="entry name" value="anchor_AmaP"/>
    <property type="match status" value="1"/>
</dbReference>
<dbReference type="Proteomes" id="UP000774947">
    <property type="component" value="Unassembled WGS sequence"/>
</dbReference>
<sequence length="188" mass="21552">MNRGLKVLNILVSLLLLSVLLTMMILCAPDVDGFLKIQRWQFVTDFLTNAYFRQYLFWVAGAFSVLLVMAILVMLFYPNSQQNFTLQSDGGRLTLEKKAIEGLVRAKLSTRDFVEKPKVTVHATKNKIQVKINGQLRRTSSLINQTETLTTEIRQELQQLLGQRQVHVDVTFTDWQKSQPATDHSRVI</sequence>
<comment type="caution">
    <text evidence="2">The sequence shown here is derived from an EMBL/GenBank/DDBJ whole genome shotgun (WGS) entry which is preliminary data.</text>
</comment>
<proteinExistence type="predicted"/>
<accession>A0A921DUG6</accession>
<dbReference type="AlphaFoldDB" id="A0A921DUG6"/>
<evidence type="ECO:0000313" key="3">
    <source>
        <dbReference type="Proteomes" id="UP000774947"/>
    </source>
</evidence>
<evidence type="ECO:0000313" key="2">
    <source>
        <dbReference type="EMBL" id="HJE14895.1"/>
    </source>
</evidence>
<protein>
    <submittedName>
        <fullName evidence="2">Alkaline shock response membrane anchor protein AmaP</fullName>
    </submittedName>
</protein>
<feature type="transmembrane region" description="Helical" evidence="1">
    <location>
        <begin position="55"/>
        <end position="77"/>
    </location>
</feature>
<gene>
    <name evidence="2" type="primary">amaP</name>
    <name evidence="2" type="ORF">K8W17_02305</name>
</gene>
<name>A0A921DUG6_9LACO</name>
<evidence type="ECO:0000256" key="1">
    <source>
        <dbReference type="SAM" id="Phobius"/>
    </source>
</evidence>
<organism evidence="2 3">
    <name type="scientific">Lapidilactobacillus dextrinicus</name>
    <dbReference type="NCBI Taxonomy" id="51664"/>
    <lineage>
        <taxon>Bacteria</taxon>
        <taxon>Bacillati</taxon>
        <taxon>Bacillota</taxon>
        <taxon>Bacilli</taxon>
        <taxon>Lactobacillales</taxon>
        <taxon>Lactobacillaceae</taxon>
        <taxon>Lapidilactobacillus</taxon>
    </lineage>
</organism>
<keyword evidence="1" id="KW-1133">Transmembrane helix</keyword>
<dbReference type="EMBL" id="DYXY01000055">
    <property type="protein sequence ID" value="HJE14895.1"/>
    <property type="molecule type" value="Genomic_DNA"/>
</dbReference>
<keyword evidence="1" id="KW-0472">Membrane</keyword>
<reference evidence="2" key="1">
    <citation type="journal article" date="2021" name="PeerJ">
        <title>Extensive microbial diversity within the chicken gut microbiome revealed by metagenomics and culture.</title>
        <authorList>
            <person name="Gilroy R."/>
            <person name="Ravi A."/>
            <person name="Getino M."/>
            <person name="Pursley I."/>
            <person name="Horton D.L."/>
            <person name="Alikhan N.F."/>
            <person name="Baker D."/>
            <person name="Gharbi K."/>
            <person name="Hall N."/>
            <person name="Watson M."/>
            <person name="Adriaenssens E.M."/>
            <person name="Foster-Nyarko E."/>
            <person name="Jarju S."/>
            <person name="Secka A."/>
            <person name="Antonio M."/>
            <person name="Oren A."/>
            <person name="Chaudhuri R.R."/>
            <person name="La Ragione R."/>
            <person name="Hildebrand F."/>
            <person name="Pallen M.J."/>
        </authorList>
    </citation>
    <scope>NUCLEOTIDE SEQUENCE</scope>
    <source>
        <strain evidence="2">CHK173-2119</strain>
    </source>
</reference>